<comment type="similarity">
    <text evidence="1">Belongs to the WEB family.</text>
</comment>
<feature type="region of interest" description="Disordered" evidence="4">
    <location>
        <begin position="480"/>
        <end position="515"/>
    </location>
</feature>
<evidence type="ECO:0000256" key="4">
    <source>
        <dbReference type="SAM" id="MobiDB-lite"/>
    </source>
</evidence>
<feature type="region of interest" description="Disordered" evidence="4">
    <location>
        <begin position="255"/>
        <end position="294"/>
    </location>
</feature>
<feature type="compositionally biased region" description="Basic and acidic residues" evidence="4">
    <location>
        <begin position="272"/>
        <end position="294"/>
    </location>
</feature>
<dbReference type="EnsemblPlants" id="EMT04198">
    <property type="protein sequence ID" value="EMT04198"/>
    <property type="gene ID" value="F775_02788"/>
</dbReference>
<reference evidence="5" key="1">
    <citation type="submission" date="2015-06" db="UniProtKB">
        <authorList>
            <consortium name="EnsemblPlants"/>
        </authorList>
    </citation>
    <scope>IDENTIFICATION</scope>
</reference>
<dbReference type="GO" id="GO:0009903">
    <property type="term" value="P:chloroplast avoidance movement"/>
    <property type="evidence" value="ECO:0007669"/>
    <property type="project" value="TreeGrafter"/>
</dbReference>
<proteinExistence type="inferred from homology"/>
<dbReference type="GO" id="GO:0005829">
    <property type="term" value="C:cytosol"/>
    <property type="evidence" value="ECO:0007669"/>
    <property type="project" value="TreeGrafter"/>
</dbReference>
<keyword evidence="2 3" id="KW-0175">Coiled coil</keyword>
<evidence type="ECO:0000256" key="3">
    <source>
        <dbReference type="SAM" id="Coils"/>
    </source>
</evidence>
<name>M8BBT4_AEGTA</name>
<sequence>MAEIDTRPLESVQSALNLFEQRSDHSRFSSPDRNGQEIDVVTKELATCKLQLEAKESENKQAHMKLEALRKSMQELSEKYDRACLDAHRRITELEADNVAITTRQSQAAAECEALRDELDVAVDELDAVKRANAYVLGEVESMETRRILERESARDGLMRVLELNEAVLESAVAAIRAEEERSVYFQEVTLELFSSDKNLKTIRRQKETMEGMEGELLAKTVEVECLRSELIQLKDLYVSVSERVMVPASTAVRHADGDAGANPADTGGSCDDDHVDVNAGKSDNDKGSQEPRGEVAADLVNGCPEVAEAYFDIELPREDCRNIQSGDGNINVATSADVVQVQAGQRRRVRFMPESPMEDFKSVNSECCKFMDAGIGMRENLAAKRGLESETAGAGFVSEIVKVKNSKEADGDGELYTKEAVDVDRLGDGYVLVAKEPDGGALKDDRLHAAQAEISDLRFSLEEATRRAELAEEAKAALERELREEIQTKQRTPRPRAPGEDGGSVSPFKSISFC</sequence>
<dbReference type="AlphaFoldDB" id="M8BBT4"/>
<feature type="coiled-coil region" evidence="3">
    <location>
        <begin position="38"/>
        <end position="132"/>
    </location>
</feature>
<dbReference type="PANTHER" id="PTHR32054:SF17">
    <property type="entry name" value="EXPRESSED PROTEIN"/>
    <property type="match status" value="1"/>
</dbReference>
<evidence type="ECO:0000313" key="5">
    <source>
        <dbReference type="EnsemblPlants" id="EMT04198"/>
    </source>
</evidence>
<feature type="compositionally biased region" description="Basic and acidic residues" evidence="4">
    <location>
        <begin position="480"/>
        <end position="489"/>
    </location>
</feature>
<organism evidence="5">
    <name type="scientific">Aegilops tauschii</name>
    <name type="common">Tausch's goatgrass</name>
    <name type="synonym">Aegilops squarrosa</name>
    <dbReference type="NCBI Taxonomy" id="37682"/>
    <lineage>
        <taxon>Eukaryota</taxon>
        <taxon>Viridiplantae</taxon>
        <taxon>Streptophyta</taxon>
        <taxon>Embryophyta</taxon>
        <taxon>Tracheophyta</taxon>
        <taxon>Spermatophyta</taxon>
        <taxon>Magnoliopsida</taxon>
        <taxon>Liliopsida</taxon>
        <taxon>Poales</taxon>
        <taxon>Poaceae</taxon>
        <taxon>BOP clade</taxon>
        <taxon>Pooideae</taxon>
        <taxon>Triticodae</taxon>
        <taxon>Triticeae</taxon>
        <taxon>Triticinae</taxon>
        <taxon>Aegilops</taxon>
    </lineage>
</organism>
<evidence type="ECO:0000256" key="1">
    <source>
        <dbReference type="ARBA" id="ARBA00005485"/>
    </source>
</evidence>
<protein>
    <submittedName>
        <fullName evidence="5">Uncharacterized protein</fullName>
    </submittedName>
</protein>
<dbReference type="PANTHER" id="PTHR32054">
    <property type="entry name" value="HEAVY CHAIN, PUTATIVE, EXPRESSED-RELATED-RELATED"/>
    <property type="match status" value="1"/>
</dbReference>
<evidence type="ECO:0000256" key="2">
    <source>
        <dbReference type="ARBA" id="ARBA00023054"/>
    </source>
</evidence>
<dbReference type="GO" id="GO:0009904">
    <property type="term" value="P:chloroplast accumulation movement"/>
    <property type="evidence" value="ECO:0007669"/>
    <property type="project" value="TreeGrafter"/>
</dbReference>
<accession>M8BBT4</accession>